<sequence>MLNTSALIAAQTFFQGTVDDSCADGCRNWASLAKTMVSAANCSACIASTGNNEGPTPQTAAYTAFVTNCTIEVPSLDPTGDPVVASPDEVGASTSVLGDNGDSSVDSTPTAAEAGVAGTTVTASPGAGFVRAGSHRWVELMISGAVAVMLGAI</sequence>
<organism evidence="2 3">
    <name type="scientific">Naematelia encephala</name>
    <dbReference type="NCBI Taxonomy" id="71784"/>
    <lineage>
        <taxon>Eukaryota</taxon>
        <taxon>Fungi</taxon>
        <taxon>Dikarya</taxon>
        <taxon>Basidiomycota</taxon>
        <taxon>Agaricomycotina</taxon>
        <taxon>Tremellomycetes</taxon>
        <taxon>Tremellales</taxon>
        <taxon>Naemateliaceae</taxon>
        <taxon>Naematelia</taxon>
    </lineage>
</organism>
<gene>
    <name evidence="2" type="ORF">BCR39DRAFT_577576</name>
</gene>
<name>A0A1Y2AXN8_9TREE</name>
<reference evidence="2 3" key="1">
    <citation type="submission" date="2016-07" db="EMBL/GenBank/DDBJ databases">
        <title>Pervasive Adenine N6-methylation of Active Genes in Fungi.</title>
        <authorList>
            <consortium name="DOE Joint Genome Institute"/>
            <person name="Mondo S.J."/>
            <person name="Dannebaum R.O."/>
            <person name="Kuo R.C."/>
            <person name="Labutti K."/>
            <person name="Haridas S."/>
            <person name="Kuo A."/>
            <person name="Salamov A."/>
            <person name="Ahrendt S.R."/>
            <person name="Lipzen A."/>
            <person name="Sullivan W."/>
            <person name="Andreopoulos W.B."/>
            <person name="Clum A."/>
            <person name="Lindquist E."/>
            <person name="Daum C."/>
            <person name="Ramamoorthy G.K."/>
            <person name="Gryganskyi A."/>
            <person name="Culley D."/>
            <person name="Magnuson J.K."/>
            <person name="James T.Y."/>
            <person name="O'Malley M.A."/>
            <person name="Stajich J.E."/>
            <person name="Spatafora J.W."/>
            <person name="Visel A."/>
            <person name="Grigoriev I.V."/>
        </authorList>
    </citation>
    <scope>NUCLEOTIDE SEQUENCE [LARGE SCALE GENOMIC DNA]</scope>
    <source>
        <strain evidence="2 3">68-887.2</strain>
    </source>
</reference>
<evidence type="ECO:0000313" key="3">
    <source>
        <dbReference type="Proteomes" id="UP000193986"/>
    </source>
</evidence>
<dbReference type="InParanoid" id="A0A1Y2AXN8"/>
<evidence type="ECO:0000256" key="1">
    <source>
        <dbReference type="SAM" id="MobiDB-lite"/>
    </source>
</evidence>
<feature type="region of interest" description="Disordered" evidence="1">
    <location>
        <begin position="86"/>
        <end position="110"/>
    </location>
</feature>
<evidence type="ECO:0000313" key="2">
    <source>
        <dbReference type="EMBL" id="ORY27338.1"/>
    </source>
</evidence>
<proteinExistence type="predicted"/>
<accession>A0A1Y2AXN8</accession>
<dbReference type="AlphaFoldDB" id="A0A1Y2AXN8"/>
<dbReference type="EMBL" id="MCFC01000039">
    <property type="protein sequence ID" value="ORY27338.1"/>
    <property type="molecule type" value="Genomic_DNA"/>
</dbReference>
<protein>
    <submittedName>
        <fullName evidence="2">Uncharacterized protein</fullName>
    </submittedName>
</protein>
<feature type="compositionally biased region" description="Polar residues" evidence="1">
    <location>
        <begin position="92"/>
        <end position="107"/>
    </location>
</feature>
<keyword evidence="3" id="KW-1185">Reference proteome</keyword>
<comment type="caution">
    <text evidence="2">The sequence shown here is derived from an EMBL/GenBank/DDBJ whole genome shotgun (WGS) entry which is preliminary data.</text>
</comment>
<dbReference type="Proteomes" id="UP000193986">
    <property type="component" value="Unassembled WGS sequence"/>
</dbReference>